<reference evidence="3" key="1">
    <citation type="submission" date="2012-12" db="EMBL/GenBank/DDBJ databases">
        <authorList>
            <person name="Hellsten U."/>
            <person name="Grimwood J."/>
            <person name="Chapman J.A."/>
            <person name="Shapiro H."/>
            <person name="Aerts A."/>
            <person name="Otillar R.P."/>
            <person name="Terry A.Y."/>
            <person name="Boore J.L."/>
            <person name="Simakov O."/>
            <person name="Marletaz F."/>
            <person name="Cho S.-J."/>
            <person name="Edsinger-Gonzales E."/>
            <person name="Havlak P."/>
            <person name="Kuo D.-H."/>
            <person name="Larsson T."/>
            <person name="Lv J."/>
            <person name="Arendt D."/>
            <person name="Savage R."/>
            <person name="Osoegawa K."/>
            <person name="de Jong P."/>
            <person name="Lindberg D.R."/>
            <person name="Seaver E.C."/>
            <person name="Weisblat D.A."/>
            <person name="Putnam N.H."/>
            <person name="Grigoriev I.V."/>
            <person name="Rokhsar D.S."/>
        </authorList>
    </citation>
    <scope>NUCLEOTIDE SEQUENCE</scope>
</reference>
<evidence type="ECO:0000313" key="1">
    <source>
        <dbReference type="EMBL" id="ESO11744.1"/>
    </source>
</evidence>
<organism evidence="2 3">
    <name type="scientific">Helobdella robusta</name>
    <name type="common">Californian leech</name>
    <dbReference type="NCBI Taxonomy" id="6412"/>
    <lineage>
        <taxon>Eukaryota</taxon>
        <taxon>Metazoa</taxon>
        <taxon>Spiralia</taxon>
        <taxon>Lophotrochozoa</taxon>
        <taxon>Annelida</taxon>
        <taxon>Clitellata</taxon>
        <taxon>Hirudinea</taxon>
        <taxon>Rhynchobdellida</taxon>
        <taxon>Glossiphoniidae</taxon>
        <taxon>Helobdella</taxon>
    </lineage>
</organism>
<dbReference type="AlphaFoldDB" id="T1EYI1"/>
<dbReference type="InParanoid" id="T1EYI1"/>
<dbReference type="GeneID" id="20201631"/>
<dbReference type="EMBL" id="AMQM01002555">
    <property type="status" value="NOT_ANNOTATED_CDS"/>
    <property type="molecule type" value="Genomic_DNA"/>
</dbReference>
<dbReference type="PANTHER" id="PTHR37445">
    <property type="entry name" value="PROTEIN CBG24663"/>
    <property type="match status" value="1"/>
</dbReference>
<dbReference type="KEGG" id="hro:HELRODRAFT_166769"/>
<dbReference type="EnsemblMetazoa" id="HelroT166769">
    <property type="protein sequence ID" value="HelroP166769"/>
    <property type="gene ID" value="HelroG166769"/>
</dbReference>
<dbReference type="Proteomes" id="UP000015101">
    <property type="component" value="Unassembled WGS sequence"/>
</dbReference>
<dbReference type="HOGENOM" id="CLU_2052120_0_0_1"/>
<dbReference type="RefSeq" id="XP_009010232.1">
    <property type="nucleotide sequence ID" value="XM_009011984.1"/>
</dbReference>
<evidence type="ECO:0000313" key="3">
    <source>
        <dbReference type="Proteomes" id="UP000015101"/>
    </source>
</evidence>
<keyword evidence="3" id="KW-1185">Reference proteome</keyword>
<accession>T1EYI1</accession>
<name>T1EYI1_HELRO</name>
<evidence type="ECO:0000313" key="2">
    <source>
        <dbReference type="EnsemblMetazoa" id="HelroP166769"/>
    </source>
</evidence>
<dbReference type="PANTHER" id="PTHR37445:SF3">
    <property type="entry name" value="ZINC FINGER PHD-TYPE DOMAIN-CONTAINING PROTEIN"/>
    <property type="match status" value="1"/>
</dbReference>
<gene>
    <name evidence="2" type="primary">20201631</name>
    <name evidence="1" type="ORF">HELRODRAFT_166769</name>
</gene>
<reference evidence="1 3" key="2">
    <citation type="journal article" date="2013" name="Nature">
        <title>Insights into bilaterian evolution from three spiralian genomes.</title>
        <authorList>
            <person name="Simakov O."/>
            <person name="Marletaz F."/>
            <person name="Cho S.J."/>
            <person name="Edsinger-Gonzales E."/>
            <person name="Havlak P."/>
            <person name="Hellsten U."/>
            <person name="Kuo D.H."/>
            <person name="Larsson T."/>
            <person name="Lv J."/>
            <person name="Arendt D."/>
            <person name="Savage R."/>
            <person name="Osoegawa K."/>
            <person name="de Jong P."/>
            <person name="Grimwood J."/>
            <person name="Chapman J.A."/>
            <person name="Shapiro H."/>
            <person name="Aerts A."/>
            <person name="Otillar R.P."/>
            <person name="Terry A.Y."/>
            <person name="Boore J.L."/>
            <person name="Grigoriev I.V."/>
            <person name="Lindberg D.R."/>
            <person name="Seaver E.C."/>
            <person name="Weisblat D.A."/>
            <person name="Putnam N.H."/>
            <person name="Rokhsar D.S."/>
        </authorList>
    </citation>
    <scope>NUCLEOTIDE SEQUENCE</scope>
</reference>
<reference evidence="2" key="3">
    <citation type="submission" date="2015-06" db="UniProtKB">
        <authorList>
            <consortium name="EnsemblMetazoa"/>
        </authorList>
    </citation>
    <scope>IDENTIFICATION</scope>
</reference>
<proteinExistence type="predicted"/>
<dbReference type="CTD" id="20201631"/>
<dbReference type="EMBL" id="KB095812">
    <property type="protein sequence ID" value="ESO11744.1"/>
    <property type="molecule type" value="Genomic_DNA"/>
</dbReference>
<sequence length="120" mass="13370">MNELNKDIKQEIDAIKTVMDEGDSKPLKMDASGSKLCDEISVLKREMNRSSFSEVVKSEIFEVKEMEANMILFGLKEGSDDGDKVHKIINYLTDGVFGLKNVLKVISVYILTNVQVIGGI</sequence>
<protein>
    <submittedName>
        <fullName evidence="1 2">Uncharacterized protein</fullName>
    </submittedName>
</protein>